<evidence type="ECO:0000313" key="1">
    <source>
        <dbReference type="EMBL" id="KIJ35343.1"/>
    </source>
</evidence>
<reference evidence="1 2" key="1">
    <citation type="submission" date="2014-06" db="EMBL/GenBank/DDBJ databases">
        <title>Evolutionary Origins and Diversification of the Mycorrhizal Mutualists.</title>
        <authorList>
            <consortium name="DOE Joint Genome Institute"/>
            <consortium name="Mycorrhizal Genomics Consortium"/>
            <person name="Kohler A."/>
            <person name="Kuo A."/>
            <person name="Nagy L.G."/>
            <person name="Floudas D."/>
            <person name="Copeland A."/>
            <person name="Barry K.W."/>
            <person name="Cichocki N."/>
            <person name="Veneault-Fourrey C."/>
            <person name="LaButti K."/>
            <person name="Lindquist E.A."/>
            <person name="Lipzen A."/>
            <person name="Lundell T."/>
            <person name="Morin E."/>
            <person name="Murat C."/>
            <person name="Riley R."/>
            <person name="Ohm R."/>
            <person name="Sun H."/>
            <person name="Tunlid A."/>
            <person name="Henrissat B."/>
            <person name="Grigoriev I.V."/>
            <person name="Hibbett D.S."/>
            <person name="Martin F."/>
        </authorList>
    </citation>
    <scope>NUCLEOTIDE SEQUENCE [LARGE SCALE GENOMIC DNA]</scope>
    <source>
        <strain evidence="1 2">SS14</strain>
    </source>
</reference>
<accession>A0A0C9TXY9</accession>
<name>A0A0C9TXY9_SPHS4</name>
<proteinExistence type="predicted"/>
<dbReference type="Proteomes" id="UP000054279">
    <property type="component" value="Unassembled WGS sequence"/>
</dbReference>
<dbReference type="AlphaFoldDB" id="A0A0C9TXY9"/>
<keyword evidence="2" id="KW-1185">Reference proteome</keyword>
<sequence length="150" mass="17163">MAIDGYSCCKGMVEPSRRSTRGWLWNPPSPITRYESPWWRWQQLRYYRRHNIWGIVDSGMGSCGNNGGVECIGWKCDGTSSDIELALEGIDNWTLRRNETIMQQETTSISQPSPPRLLCQKSVKGVANVLDDGVRRRVLKVFGYTAYELD</sequence>
<dbReference type="HOGENOM" id="CLU_1741728_0_0_1"/>
<gene>
    <name evidence="1" type="ORF">M422DRAFT_782597</name>
</gene>
<protein>
    <submittedName>
        <fullName evidence="1">Uncharacterized protein</fullName>
    </submittedName>
</protein>
<organism evidence="1 2">
    <name type="scientific">Sphaerobolus stellatus (strain SS14)</name>
    <dbReference type="NCBI Taxonomy" id="990650"/>
    <lineage>
        <taxon>Eukaryota</taxon>
        <taxon>Fungi</taxon>
        <taxon>Dikarya</taxon>
        <taxon>Basidiomycota</taxon>
        <taxon>Agaricomycotina</taxon>
        <taxon>Agaricomycetes</taxon>
        <taxon>Phallomycetidae</taxon>
        <taxon>Geastrales</taxon>
        <taxon>Sphaerobolaceae</taxon>
        <taxon>Sphaerobolus</taxon>
    </lineage>
</organism>
<dbReference type="EMBL" id="KN837190">
    <property type="protein sequence ID" value="KIJ35343.1"/>
    <property type="molecule type" value="Genomic_DNA"/>
</dbReference>
<evidence type="ECO:0000313" key="2">
    <source>
        <dbReference type="Proteomes" id="UP000054279"/>
    </source>
</evidence>